<dbReference type="GO" id="GO:0016020">
    <property type="term" value="C:membrane"/>
    <property type="evidence" value="ECO:0007669"/>
    <property type="project" value="InterPro"/>
</dbReference>
<organism evidence="4">
    <name type="scientific">Lepeophtheirus salmonis</name>
    <name type="common">Salmon louse</name>
    <name type="synonym">Caligus salmonis</name>
    <dbReference type="NCBI Taxonomy" id="72036"/>
    <lineage>
        <taxon>Eukaryota</taxon>
        <taxon>Metazoa</taxon>
        <taxon>Ecdysozoa</taxon>
        <taxon>Arthropoda</taxon>
        <taxon>Crustacea</taxon>
        <taxon>Multicrustacea</taxon>
        <taxon>Hexanauplia</taxon>
        <taxon>Copepoda</taxon>
        <taxon>Siphonostomatoida</taxon>
        <taxon>Caligidae</taxon>
        <taxon>Lepeophtheirus</taxon>
    </lineage>
</organism>
<proteinExistence type="evidence at transcript level"/>
<keyword evidence="2" id="KW-0472">Membrane</keyword>
<evidence type="ECO:0000259" key="3">
    <source>
        <dbReference type="PROSITE" id="PS50892"/>
    </source>
</evidence>
<dbReference type="OrthoDB" id="10042941at2759"/>
<evidence type="ECO:0000313" key="4">
    <source>
        <dbReference type="EMBL" id="ADD38724.1"/>
    </source>
</evidence>
<dbReference type="InterPro" id="IPR001388">
    <property type="entry name" value="Synaptobrevin-like"/>
</dbReference>
<dbReference type="Gene3D" id="1.20.5.110">
    <property type="match status" value="1"/>
</dbReference>
<dbReference type="PIRSF" id="PIRSF005409">
    <property type="entry name" value="Synaptobrevin_euk"/>
    <property type="match status" value="1"/>
</dbReference>
<dbReference type="InterPro" id="IPR016444">
    <property type="entry name" value="Synaptobrevin/VAMP"/>
</dbReference>
<dbReference type="Pfam" id="PF00957">
    <property type="entry name" value="Synaptobrevin"/>
    <property type="match status" value="1"/>
</dbReference>
<accession>D3PJI8</accession>
<feature type="transmembrane region" description="Helical" evidence="2">
    <location>
        <begin position="71"/>
        <end position="91"/>
    </location>
</feature>
<keyword evidence="2" id="KW-1133">Transmembrane helix</keyword>
<dbReference type="SUPFAM" id="SSF58038">
    <property type="entry name" value="SNARE fusion complex"/>
    <property type="match status" value="1"/>
</dbReference>
<dbReference type="GO" id="GO:0016192">
    <property type="term" value="P:vesicle-mediated transport"/>
    <property type="evidence" value="ECO:0007669"/>
    <property type="project" value="InterPro"/>
</dbReference>
<evidence type="ECO:0000256" key="2">
    <source>
        <dbReference type="SAM" id="Phobius"/>
    </source>
</evidence>
<feature type="domain" description="V-SNARE coiled-coil homology" evidence="3">
    <location>
        <begin position="7"/>
        <end position="67"/>
    </location>
</feature>
<dbReference type="InterPro" id="IPR042855">
    <property type="entry name" value="V_SNARE_CC"/>
</dbReference>
<dbReference type="PANTHER" id="PTHR45701">
    <property type="entry name" value="SYNAPTOBREVIN FAMILY MEMBER"/>
    <property type="match status" value="1"/>
</dbReference>
<sequence length="92" mass="10841">MSKSDAHLEETRRQVDEVQNIMKGNVEKMLERDGKLGQLEKRADRLQEGTEQFHRSAVRIKRKQFWQNMKMKIIICVVIFVVLVIIIALLFS</sequence>
<keyword evidence="1" id="KW-0175">Coiled coil</keyword>
<protein>
    <submittedName>
        <fullName evidence="4">Synaptobrevin-1</fullName>
    </submittedName>
</protein>
<dbReference type="PROSITE" id="PS50892">
    <property type="entry name" value="V_SNARE"/>
    <property type="match status" value="1"/>
</dbReference>
<dbReference type="AlphaFoldDB" id="D3PJI8"/>
<dbReference type="PRINTS" id="PR00219">
    <property type="entry name" value="SYNAPTOBREVN"/>
</dbReference>
<name>D3PJI8_LEPSM</name>
<gene>
    <name evidence="4" type="primary">SYB1</name>
</gene>
<dbReference type="EMBL" id="BT121794">
    <property type="protein sequence ID" value="ADD38724.1"/>
    <property type="molecule type" value="mRNA"/>
</dbReference>
<keyword evidence="2" id="KW-0812">Transmembrane</keyword>
<evidence type="ECO:0000256" key="1">
    <source>
        <dbReference type="PROSITE-ProRule" id="PRU00290"/>
    </source>
</evidence>
<reference evidence="4" key="1">
    <citation type="submission" date="2010-03" db="EMBL/GenBank/DDBJ databases">
        <title>Atlantic Lepeophtheirus salmonis ESTs and full-length cDNAs.</title>
        <authorList>
            <person name="Yasuike M."/>
            <person name="von Schalburg K."/>
            <person name="Cooper G."/>
            <person name="Leong J."/>
            <person name="Nilsen F."/>
            <person name="Jones S.R.M."/>
            <person name="Koop B.F."/>
        </authorList>
    </citation>
    <scope>NUCLEOTIDE SEQUENCE</scope>
    <source>
        <strain evidence="4">Atlantic form</strain>
        <tissue evidence="4">Mixed tissue</tissue>
    </source>
</reference>